<reference evidence="8" key="1">
    <citation type="journal article" date="2014" name="Genome Announc.">
        <title>Genome sequence and annotation of Acremonium chrysogenum, producer of the beta-lactam antibiotic cephalosporin C.</title>
        <authorList>
            <person name="Terfehr D."/>
            <person name="Dahlmann T.A."/>
            <person name="Specht T."/>
            <person name="Zadra I."/>
            <person name="Kuernsteiner H."/>
            <person name="Kueck U."/>
        </authorList>
    </citation>
    <scope>NUCLEOTIDE SEQUENCE [LARGE SCALE GENOMIC DNA]</scope>
    <source>
        <strain evidence="8">ATCC 11550 / CBS 779.69 / DSM 880 / IAM 14645 / JCM 23072 / IMI 49137</strain>
    </source>
</reference>
<dbReference type="OrthoDB" id="690068at2759"/>
<comment type="subcellular location">
    <subcellularLocation>
        <location evidence="1">Nucleus</location>
    </subcellularLocation>
</comment>
<feature type="compositionally biased region" description="Polar residues" evidence="5">
    <location>
        <begin position="284"/>
        <end position="293"/>
    </location>
</feature>
<gene>
    <name evidence="7" type="ORF">ACRE_033680</name>
</gene>
<dbReference type="InterPro" id="IPR011598">
    <property type="entry name" value="bHLH_dom"/>
</dbReference>
<evidence type="ECO:0000313" key="8">
    <source>
        <dbReference type="Proteomes" id="UP000029964"/>
    </source>
</evidence>
<keyword evidence="4" id="KW-0539">Nucleus</keyword>
<keyword evidence="3" id="KW-0804">Transcription</keyword>
<keyword evidence="8" id="KW-1185">Reference proteome</keyword>
<dbReference type="SUPFAM" id="SSF47459">
    <property type="entry name" value="HLH, helix-loop-helix DNA-binding domain"/>
    <property type="match status" value="1"/>
</dbReference>
<dbReference type="SMART" id="SM00353">
    <property type="entry name" value="HLH"/>
    <property type="match status" value="1"/>
</dbReference>
<evidence type="ECO:0000256" key="2">
    <source>
        <dbReference type="ARBA" id="ARBA00023015"/>
    </source>
</evidence>
<protein>
    <recommendedName>
        <fullName evidence="6">BHLH domain-containing protein</fullName>
    </recommendedName>
</protein>
<name>A0A086T8X4_HAPC1</name>
<dbReference type="EMBL" id="JPKY01000027">
    <property type="protein sequence ID" value="KFH45806.1"/>
    <property type="molecule type" value="Genomic_DNA"/>
</dbReference>
<evidence type="ECO:0000256" key="5">
    <source>
        <dbReference type="SAM" id="MobiDB-lite"/>
    </source>
</evidence>
<keyword evidence="2" id="KW-0805">Transcription regulation</keyword>
<dbReference type="AlphaFoldDB" id="A0A086T8X4"/>
<proteinExistence type="predicted"/>
<evidence type="ECO:0000256" key="3">
    <source>
        <dbReference type="ARBA" id="ARBA00023163"/>
    </source>
</evidence>
<dbReference type="Gene3D" id="4.10.280.10">
    <property type="entry name" value="Helix-loop-helix DNA-binding domain"/>
    <property type="match status" value="1"/>
</dbReference>
<dbReference type="PANTHER" id="PTHR46117">
    <property type="entry name" value="FI24210P1"/>
    <property type="match status" value="1"/>
</dbReference>
<feature type="region of interest" description="Disordered" evidence="5">
    <location>
        <begin position="514"/>
        <end position="545"/>
    </location>
</feature>
<dbReference type="PANTHER" id="PTHR46117:SF3">
    <property type="entry name" value="FI24210P1"/>
    <property type="match status" value="1"/>
</dbReference>
<feature type="compositionally biased region" description="Low complexity" evidence="5">
    <location>
        <begin position="364"/>
        <end position="384"/>
    </location>
</feature>
<dbReference type="PROSITE" id="PS50888">
    <property type="entry name" value="BHLH"/>
    <property type="match status" value="1"/>
</dbReference>
<dbReference type="InterPro" id="IPR051732">
    <property type="entry name" value="USF"/>
</dbReference>
<dbReference type="CDD" id="cd11387">
    <property type="entry name" value="bHLHzip_USF_MITF"/>
    <property type="match status" value="1"/>
</dbReference>
<dbReference type="GO" id="GO:0000978">
    <property type="term" value="F:RNA polymerase II cis-regulatory region sequence-specific DNA binding"/>
    <property type="evidence" value="ECO:0007669"/>
    <property type="project" value="TreeGrafter"/>
</dbReference>
<dbReference type="Proteomes" id="UP000029964">
    <property type="component" value="Unassembled WGS sequence"/>
</dbReference>
<dbReference type="HOGENOM" id="CLU_017389_0_0_1"/>
<feature type="compositionally biased region" description="Acidic residues" evidence="5">
    <location>
        <begin position="535"/>
        <end position="545"/>
    </location>
</feature>
<accession>A0A086T8X4</accession>
<feature type="region of interest" description="Disordered" evidence="5">
    <location>
        <begin position="224"/>
        <end position="243"/>
    </location>
</feature>
<feature type="compositionally biased region" description="Polar residues" evidence="5">
    <location>
        <begin position="349"/>
        <end position="363"/>
    </location>
</feature>
<dbReference type="GO" id="GO:0000981">
    <property type="term" value="F:DNA-binding transcription factor activity, RNA polymerase II-specific"/>
    <property type="evidence" value="ECO:0007669"/>
    <property type="project" value="TreeGrafter"/>
</dbReference>
<dbReference type="GO" id="GO:0046983">
    <property type="term" value="F:protein dimerization activity"/>
    <property type="evidence" value="ECO:0007669"/>
    <property type="project" value="InterPro"/>
</dbReference>
<feature type="region of interest" description="Disordered" evidence="5">
    <location>
        <begin position="349"/>
        <end position="399"/>
    </location>
</feature>
<evidence type="ECO:0000256" key="4">
    <source>
        <dbReference type="ARBA" id="ARBA00023242"/>
    </source>
</evidence>
<dbReference type="GO" id="GO:0005634">
    <property type="term" value="C:nucleus"/>
    <property type="evidence" value="ECO:0007669"/>
    <property type="project" value="UniProtKB-SubCell"/>
</dbReference>
<dbReference type="InterPro" id="IPR036638">
    <property type="entry name" value="HLH_DNA-bd_sf"/>
</dbReference>
<evidence type="ECO:0000259" key="6">
    <source>
        <dbReference type="PROSITE" id="PS50888"/>
    </source>
</evidence>
<evidence type="ECO:0000313" key="7">
    <source>
        <dbReference type="EMBL" id="KFH45806.1"/>
    </source>
</evidence>
<comment type="caution">
    <text evidence="7">The sequence shown here is derived from an EMBL/GenBank/DDBJ whole genome shotgun (WGS) entry which is preliminary data.</text>
</comment>
<organism evidence="7 8">
    <name type="scientific">Hapsidospora chrysogenum (strain ATCC 11550 / CBS 779.69 / DSM 880 / IAM 14645 / JCM 23072 / IMI 49137)</name>
    <name type="common">Acremonium chrysogenum</name>
    <dbReference type="NCBI Taxonomy" id="857340"/>
    <lineage>
        <taxon>Eukaryota</taxon>
        <taxon>Fungi</taxon>
        <taxon>Dikarya</taxon>
        <taxon>Ascomycota</taxon>
        <taxon>Pezizomycotina</taxon>
        <taxon>Sordariomycetes</taxon>
        <taxon>Hypocreomycetidae</taxon>
        <taxon>Hypocreales</taxon>
        <taxon>Bionectriaceae</taxon>
        <taxon>Hapsidospora</taxon>
    </lineage>
</organism>
<feature type="compositionally biased region" description="Polar residues" evidence="5">
    <location>
        <begin position="233"/>
        <end position="243"/>
    </location>
</feature>
<dbReference type="Pfam" id="PF00010">
    <property type="entry name" value="HLH"/>
    <property type="match status" value="1"/>
</dbReference>
<feature type="domain" description="BHLH" evidence="6">
    <location>
        <begin position="301"/>
        <end position="410"/>
    </location>
</feature>
<feature type="region of interest" description="Disordered" evidence="5">
    <location>
        <begin position="282"/>
        <end position="311"/>
    </location>
</feature>
<dbReference type="STRING" id="857340.A0A086T8X4"/>
<sequence length="545" mass="58421">MAQHGFNHFGSAHHGGSIDPNDLAMGGSYNQNYSPSDNYGAHGNSGNGSNAFATGGSLIADEDLLDGLSGDSGHAMPTSGQEFSGMNMAFSHDASSYHSHRPSSGLRLDANQVNGYSSTPDGDPIPSPYAATFSANFRHQQMQNHPSLNTTLHSAMSFPGDMGGDGTEQNFLNARARASRMSQQMQRKPSNNNARSPMTPKTNAIHGLSLGSNESPNFGPQTIRSVGSHEKSPSGQWLNTPTGSFPTSYNSGFSSPMQQAMVPPIEEVMIKGGTSMPAKLGVNSGATTNSALASQEAKRKRRRESHNLVERRRRDNINERIQDLSKLVPMHRLEDEKIRKLIQNGTPLSPTLSGISNPAQATSGLAGPGARRAAGGTAGNITTGLPVEEKDKGPNKGDILNGSVSWTRDLMWMLHLKLQQQEELMNTLADLGHPFPFEITDDERRMQSELLDAMSKNDAGTFSYSRTNGSGLRVPNYTDVRGNPNSDVPAASLDSVGITPPENGDSAIADDLVDADQFWDPNDNGSGHASLNFKDEDDYGMDLTH</sequence>
<evidence type="ECO:0000256" key="1">
    <source>
        <dbReference type="ARBA" id="ARBA00004123"/>
    </source>
</evidence>